<dbReference type="SUPFAM" id="SSF49899">
    <property type="entry name" value="Concanavalin A-like lectins/glucanases"/>
    <property type="match status" value="1"/>
</dbReference>
<dbReference type="EMBL" id="VWRS01000010">
    <property type="protein sequence ID" value="KAA5821895.1"/>
    <property type="molecule type" value="Genomic_DNA"/>
</dbReference>
<evidence type="ECO:0000313" key="6">
    <source>
        <dbReference type="Proteomes" id="UP000315145"/>
    </source>
</evidence>
<feature type="signal peptide" evidence="2">
    <location>
        <begin position="1"/>
        <end position="23"/>
    </location>
</feature>
<dbReference type="GO" id="GO:0004553">
    <property type="term" value="F:hydrolase activity, hydrolyzing O-glycosyl compounds"/>
    <property type="evidence" value="ECO:0007669"/>
    <property type="project" value="UniProtKB-ARBA"/>
</dbReference>
<dbReference type="Pfam" id="PF18962">
    <property type="entry name" value="Por_Secre_tail"/>
    <property type="match status" value="1"/>
</dbReference>
<sequence length="1060" mass="118598">MKHFAIIISLVLSLFVSNKKTYAQVHTAPTCAQNYNLNWSTNIANDNFWPPGKLSNTYTNVNNSGTDITVTFAGETNTLGFWYGNTPKVGSQSSYLYKGIDLLSNGFSGPGITCTITFSQPVYAFSFDVHHINKWNSNGDKYTFTGKDVNGNTIYPEFTHSNTPSYTSNNNTGIVNAISNKISGDNAIIGVNYANSNYIKSVTFLWEDCDTCDHNLPHATGLGNFNFCMPQIIDFDGKDDYISTAPFLNGEKEVTMMSWIKLDKKSNGGHIIGQPNFNMSIDSNKKLRAHIKANEGNPIESPDLSEYFLQENLWYHVALKYDSNSGSAKLYLNGDDIWTYSHDDLLNNTLNNRTEWNTYDFEIGRNSKTQNDYFEGSIYESKVFNIALNDNQLHQQINQEIENSNGKIRGSIIPKDIEGLLWSDLLLYYNMANIENGNVIDLSSNSRAGKINNIQLDQTRQDFTAPLPYVTSINSQGNWKNPENWENGTHLDINTKIPSHAIIKIKGDLEIDTNVETTGLIIDNNKTLKISNNSALINTWYLALDGVLDLEDNSQLIQTSTSTLNPTSSGILEKNIQGTADTYTYNYWSSPVGKPNNSSINNPYTVKDIFKDITFISTGYNGIISPLSVADYWIWKYNNSLSDKYPTWQQVRSTGNISPGEGFTMKGPGTGTITEVQDYVLQGKPNNGEISLPVYAGNDYLIGNPYPSAIDAVKFIQDNKSVIDGEGATDGTLYFWKHWGGGSHIASEYQGGYATYSLSGAVPAAGKSEDQGVFSTGGTQIELPSRYIPVGQGFYATAETNGHIKFNNSQRAYYSKSVLARKNTSTKNITENNEDPRTKLRIGFNSVGGLQRQLLVTVDENASTGYDWGYDSKYIDTQADDMYWLIDNQKYTIQGVNAFTKQSSIPLGIHTKTDGYNSIQIDEIKNTPADFDLYLHDKALDLYHDLSQGKYEAYLEAGEYLNRFELTFEKAHTLDIVENSMDQIEVYYSNEKANIVINNPKSKQIENIEMLNILGQTLFKYHANTTQNHLEYNTQQITPGNYILKIDSEYGSVSKKVFIK</sequence>
<accession>A0A5M7B3J7</accession>
<comment type="caution">
    <text evidence="4">The sequence shown here is derived from an EMBL/GenBank/DDBJ whole genome shotgun (WGS) entry which is preliminary data.</text>
</comment>
<dbReference type="AlphaFoldDB" id="A0A5M7B3J7"/>
<dbReference type="Gene3D" id="2.60.120.200">
    <property type="match status" value="1"/>
</dbReference>
<dbReference type="RefSeq" id="WP_144117827.1">
    <property type="nucleotide sequence ID" value="NZ_JACHGE010000008.1"/>
</dbReference>
<dbReference type="Proteomes" id="UP000322315">
    <property type="component" value="Unassembled WGS sequence"/>
</dbReference>
<evidence type="ECO:0000256" key="2">
    <source>
        <dbReference type="SAM" id="SignalP"/>
    </source>
</evidence>
<evidence type="ECO:0000313" key="4">
    <source>
        <dbReference type="EMBL" id="KAA5821895.1"/>
    </source>
</evidence>
<dbReference type="InterPro" id="IPR026444">
    <property type="entry name" value="Secre_tail"/>
</dbReference>
<evidence type="ECO:0000256" key="1">
    <source>
        <dbReference type="ARBA" id="ARBA00022729"/>
    </source>
</evidence>
<evidence type="ECO:0000313" key="5">
    <source>
        <dbReference type="EMBL" id="TSJ73179.1"/>
    </source>
</evidence>
<evidence type="ECO:0000259" key="3">
    <source>
        <dbReference type="Pfam" id="PF18962"/>
    </source>
</evidence>
<reference evidence="4" key="3">
    <citation type="submission" date="2019-09" db="EMBL/GenBank/DDBJ databases">
        <authorList>
            <person name="Zhang D.-C."/>
        </authorList>
    </citation>
    <scope>NUCLEOTIDE SEQUENCE</scope>
    <source>
        <strain evidence="4">RU-4-M-4</strain>
    </source>
</reference>
<dbReference type="Proteomes" id="UP000315145">
    <property type="component" value="Unassembled WGS sequence"/>
</dbReference>
<reference evidence="4 7" key="1">
    <citation type="journal article" date="2015" name="Int. J. Syst. Evol. Microbiol.">
        <title>Algibacter amylolyticus sp. nov., isolated from intertidal sediment.</title>
        <authorList>
            <person name="Zhang D.C."/>
            <person name="Wu J."/>
            <person name="Neuner K."/>
            <person name="Yao J."/>
            <person name="Margesin R."/>
        </authorList>
    </citation>
    <scope>NUCLEOTIDE SEQUENCE [LARGE SCALE GENOMIC DNA]</scope>
    <source>
        <strain evidence="4 7">RU-4-M-4</strain>
    </source>
</reference>
<dbReference type="EMBL" id="VMBF01000010">
    <property type="protein sequence ID" value="TSJ73179.1"/>
    <property type="molecule type" value="Genomic_DNA"/>
</dbReference>
<dbReference type="NCBIfam" id="TIGR04183">
    <property type="entry name" value="Por_Secre_tail"/>
    <property type="match status" value="1"/>
</dbReference>
<evidence type="ECO:0000313" key="7">
    <source>
        <dbReference type="Proteomes" id="UP000322315"/>
    </source>
</evidence>
<protein>
    <submittedName>
        <fullName evidence="4">T9SS type A sorting domain-containing protein</fullName>
    </submittedName>
</protein>
<organism evidence="4 7">
    <name type="scientific">Algibacter amylolyticus</name>
    <dbReference type="NCBI Taxonomy" id="1608400"/>
    <lineage>
        <taxon>Bacteria</taxon>
        <taxon>Pseudomonadati</taxon>
        <taxon>Bacteroidota</taxon>
        <taxon>Flavobacteriia</taxon>
        <taxon>Flavobacteriales</taxon>
        <taxon>Flavobacteriaceae</taxon>
        <taxon>Algibacter</taxon>
    </lineage>
</organism>
<name>A0A5M7B3J7_9FLAO</name>
<dbReference type="OrthoDB" id="2582440at2"/>
<dbReference type="InterPro" id="IPR013320">
    <property type="entry name" value="ConA-like_dom_sf"/>
</dbReference>
<dbReference type="Pfam" id="PF13385">
    <property type="entry name" value="Laminin_G_3"/>
    <property type="match status" value="1"/>
</dbReference>
<feature type="domain" description="Secretion system C-terminal sorting" evidence="3">
    <location>
        <begin position="990"/>
        <end position="1059"/>
    </location>
</feature>
<gene>
    <name evidence="4" type="ORF">F2B50_15420</name>
    <name evidence="5" type="ORF">FPF71_15420</name>
</gene>
<keyword evidence="1 2" id="KW-0732">Signal</keyword>
<reference evidence="5 6" key="2">
    <citation type="submission" date="2019-07" db="EMBL/GenBank/DDBJ databases">
        <title>Algibacter marinivivus sp. nov., isolated from the surface of a marine red alga.</title>
        <authorList>
            <person name="Zhong X."/>
            <person name="Xu W."/>
            <person name="Zhang Y."/>
            <person name="Zhang Q."/>
            <person name="Du Z."/>
        </authorList>
    </citation>
    <scope>NUCLEOTIDE SEQUENCE [LARGE SCALE GENOMIC DNA]</scope>
    <source>
        <strain evidence="5 6">RU-4-M-4</strain>
    </source>
</reference>
<proteinExistence type="predicted"/>
<dbReference type="GO" id="GO:0005975">
    <property type="term" value="P:carbohydrate metabolic process"/>
    <property type="evidence" value="ECO:0007669"/>
    <property type="project" value="UniProtKB-ARBA"/>
</dbReference>
<feature type="chain" id="PRO_5024457047" evidence="2">
    <location>
        <begin position="24"/>
        <end position="1060"/>
    </location>
</feature>
<keyword evidence="6" id="KW-1185">Reference proteome</keyword>